<evidence type="ECO:0000313" key="2">
    <source>
        <dbReference type="EMBL" id="ATZ18330.1"/>
    </source>
</evidence>
<organism evidence="2 3">
    <name type="scientific">Mesoplasma melaleucae</name>
    <dbReference type="NCBI Taxonomy" id="81459"/>
    <lineage>
        <taxon>Bacteria</taxon>
        <taxon>Bacillati</taxon>
        <taxon>Mycoplasmatota</taxon>
        <taxon>Mollicutes</taxon>
        <taxon>Entomoplasmatales</taxon>
        <taxon>Entomoplasmataceae</taxon>
        <taxon>Mesoplasma</taxon>
    </lineage>
</organism>
<dbReference type="Proteomes" id="UP000231896">
    <property type="component" value="Chromosome"/>
</dbReference>
<evidence type="ECO:0000313" key="3">
    <source>
        <dbReference type="Proteomes" id="UP000231896"/>
    </source>
</evidence>
<proteinExistence type="predicted"/>
<protein>
    <submittedName>
        <fullName evidence="2">Uncharacterized protein</fullName>
    </submittedName>
</protein>
<dbReference type="AlphaFoldDB" id="A0A2K8NWX0"/>
<dbReference type="EMBL" id="CP024964">
    <property type="protein sequence ID" value="ATZ18330.1"/>
    <property type="molecule type" value="Genomic_DNA"/>
</dbReference>
<sequence>MNNLDFKNTIKLAENVNTWTQWSLNIIYQTIAVILLVAILVPALSYFTKKMFGAKAEPSGLLKNWISVFASILVVAICYAIITSINLLLIKPEIETLKDAANVSTDDFSTAVTTSGFVIANIFFCNHWNCSTFLCNNIHNMTCKKIFRRCCFCCRLIQNLNN</sequence>
<feature type="transmembrane region" description="Helical" evidence="1">
    <location>
        <begin position="26"/>
        <end position="47"/>
    </location>
</feature>
<reference evidence="2 3" key="1">
    <citation type="submission" date="2017-11" db="EMBL/GenBank/DDBJ databases">
        <title>Genome sequence of Entomoplasma melaleucae M1 (ATCC 49191).</title>
        <authorList>
            <person name="Lo W.-S."/>
            <person name="Gasparich G.E."/>
            <person name="Kuo C.-H."/>
        </authorList>
    </citation>
    <scope>NUCLEOTIDE SEQUENCE [LARGE SCALE GENOMIC DNA]</scope>
    <source>
        <strain evidence="2 3">M1</strain>
    </source>
</reference>
<dbReference type="RefSeq" id="WP_156932142.1">
    <property type="nucleotide sequence ID" value="NZ_CP024964.1"/>
</dbReference>
<keyword evidence="1" id="KW-1133">Transmembrane helix</keyword>
<evidence type="ECO:0000256" key="1">
    <source>
        <dbReference type="SAM" id="Phobius"/>
    </source>
</evidence>
<feature type="transmembrane region" description="Helical" evidence="1">
    <location>
        <begin position="68"/>
        <end position="89"/>
    </location>
</feature>
<dbReference type="KEGG" id="eml:EMELA_v1c08460"/>
<keyword evidence="1" id="KW-0472">Membrane</keyword>
<gene>
    <name evidence="2" type="ORF">EMELA_v1c08460</name>
</gene>
<keyword evidence="1" id="KW-0812">Transmembrane</keyword>
<keyword evidence="3" id="KW-1185">Reference proteome</keyword>
<accession>A0A2K8NWX0</accession>
<name>A0A2K8NWX0_9MOLU</name>